<dbReference type="Pfam" id="PF01035">
    <property type="entry name" value="DNA_binding_1"/>
    <property type="match status" value="1"/>
</dbReference>
<name>Q47Y69_COLP3</name>
<dbReference type="InterPro" id="IPR052520">
    <property type="entry name" value="ATL_DNA_repair"/>
</dbReference>
<dbReference type="eggNOG" id="COG3695">
    <property type="taxonomic scope" value="Bacteria"/>
</dbReference>
<dbReference type="InterPro" id="IPR014048">
    <property type="entry name" value="MethylDNA_cys_MeTrfase_DNA-bd"/>
</dbReference>
<accession>Q47Y69</accession>
<dbReference type="AlphaFoldDB" id="Q47Y69"/>
<sequence length="125" mass="14340">MKNRTNNTMLNPHYQQIWQTVQLIPQGKVACYGQIADLAGLPGRARLVGKSLGKVPKDGWRGQRVPWFRVINSQGKISFPPGSENFDKQKHHLQDEQVVVIGSRIKLKEFQWKPDLSELLFSLEF</sequence>
<dbReference type="InterPro" id="IPR036217">
    <property type="entry name" value="MethylDNA_cys_MeTrfase_DNAb"/>
</dbReference>
<dbReference type="PANTHER" id="PTHR42942">
    <property type="entry name" value="6-O-METHYLGUANINE DNA METHYLTRANSFERASE"/>
    <property type="match status" value="1"/>
</dbReference>
<evidence type="ECO:0000313" key="3">
    <source>
        <dbReference type="EMBL" id="AAZ25137.1"/>
    </source>
</evidence>
<proteinExistence type="predicted"/>
<reference evidence="3" key="1">
    <citation type="journal article" date="2005" name="Proc. Natl. Acad. Sci. U.S.A.">
        <title>The psychrophilic lifestyle as revealed by the genome sequence of Colwellia psychrerythraea 34H through genomic and proteomic analyses.</title>
        <authorList>
            <person name="Methe B.A."/>
            <person name="Nelson K.E."/>
            <person name="Deming J.W."/>
            <person name="Momen B."/>
            <person name="Melamud E."/>
            <person name="Zhang X."/>
            <person name="Moult J."/>
            <person name="Madupu R."/>
            <person name="Nelson W.C."/>
            <person name="Dodson R.J."/>
            <person name="Brinkac L.M."/>
            <person name="Daugherty S.C."/>
            <person name="Durkin A.S."/>
            <person name="DeBoy R.T."/>
            <person name="Kolonay J.F."/>
            <person name="Sullivan S.A."/>
            <person name="Zhou L."/>
            <person name="Davidsen T.M."/>
            <person name="Wu M."/>
            <person name="Huston A.L."/>
            <person name="Lewis M."/>
            <person name="Weaver B."/>
            <person name="Weidman J.F."/>
            <person name="Khouri H."/>
            <person name="Utterback T.R."/>
            <person name="Feldblyum T.V."/>
            <person name="Fraser C.M."/>
        </authorList>
    </citation>
    <scope>NUCLEOTIDE SEQUENCE [LARGE SCALE GENOMIC DNA]</scope>
    <source>
        <strain evidence="3">34H</strain>
    </source>
</reference>
<dbReference type="HOGENOM" id="CLU_000445_52_5_6"/>
<evidence type="ECO:0000256" key="1">
    <source>
        <dbReference type="ARBA" id="ARBA00022763"/>
    </source>
</evidence>
<dbReference type="CDD" id="cd06445">
    <property type="entry name" value="ATase"/>
    <property type="match status" value="1"/>
</dbReference>
<dbReference type="KEGG" id="cps:CPS_3583"/>
<evidence type="ECO:0000259" key="2">
    <source>
        <dbReference type="Pfam" id="PF01035"/>
    </source>
</evidence>
<organism evidence="3 4">
    <name type="scientific">Colwellia psychrerythraea (strain 34H / ATCC BAA-681)</name>
    <name type="common">Vibrio psychroerythus</name>
    <dbReference type="NCBI Taxonomy" id="167879"/>
    <lineage>
        <taxon>Bacteria</taxon>
        <taxon>Pseudomonadati</taxon>
        <taxon>Pseudomonadota</taxon>
        <taxon>Gammaproteobacteria</taxon>
        <taxon>Alteromonadales</taxon>
        <taxon>Colwelliaceae</taxon>
        <taxon>Colwellia</taxon>
    </lineage>
</organism>
<dbReference type="PANTHER" id="PTHR42942:SF1">
    <property type="entry name" value="ALKYLTRANSFERASE-LIKE PROTEIN 1"/>
    <property type="match status" value="1"/>
</dbReference>
<keyword evidence="1" id="KW-0227">DNA damage</keyword>
<dbReference type="GO" id="GO:0003824">
    <property type="term" value="F:catalytic activity"/>
    <property type="evidence" value="ECO:0007669"/>
    <property type="project" value="InterPro"/>
</dbReference>
<evidence type="ECO:0000313" key="4">
    <source>
        <dbReference type="Proteomes" id="UP000000547"/>
    </source>
</evidence>
<gene>
    <name evidence="3" type="ordered locus">CPS_3583</name>
</gene>
<dbReference type="DNASU" id="3518636"/>
<protein>
    <submittedName>
        <fullName evidence="3">Putative methylated-DNA binding protein</fullName>
    </submittedName>
</protein>
<dbReference type="Gene3D" id="1.10.10.10">
    <property type="entry name" value="Winged helix-like DNA-binding domain superfamily/Winged helix DNA-binding domain"/>
    <property type="match status" value="1"/>
</dbReference>
<dbReference type="SUPFAM" id="SSF46767">
    <property type="entry name" value="Methylated DNA-protein cysteine methyltransferase, C-terminal domain"/>
    <property type="match status" value="1"/>
</dbReference>
<dbReference type="GO" id="GO:0006281">
    <property type="term" value="P:DNA repair"/>
    <property type="evidence" value="ECO:0007669"/>
    <property type="project" value="InterPro"/>
</dbReference>
<feature type="domain" description="Methylated-DNA-[protein]-cysteine S-methyltransferase DNA binding" evidence="2">
    <location>
        <begin position="13"/>
        <end position="98"/>
    </location>
</feature>
<dbReference type="InterPro" id="IPR036388">
    <property type="entry name" value="WH-like_DNA-bd_sf"/>
</dbReference>
<dbReference type="Proteomes" id="UP000000547">
    <property type="component" value="Chromosome"/>
</dbReference>
<dbReference type="EMBL" id="CP000083">
    <property type="protein sequence ID" value="AAZ25137.1"/>
    <property type="molecule type" value="Genomic_DNA"/>
</dbReference>